<protein>
    <recommendedName>
        <fullName evidence="3">AMP-dependent synthetase/ligase domain-containing protein</fullName>
    </recommendedName>
</protein>
<evidence type="ECO:0000313" key="2">
    <source>
        <dbReference type="Proteomes" id="UP001221142"/>
    </source>
</evidence>
<dbReference type="SUPFAM" id="SSF56801">
    <property type="entry name" value="Acetyl-CoA synthetase-like"/>
    <property type="match status" value="1"/>
</dbReference>
<comment type="caution">
    <text evidence="1">The sequence shown here is derived from an EMBL/GenBank/DDBJ whole genome shotgun (WGS) entry which is preliminary data.</text>
</comment>
<proteinExistence type="predicted"/>
<organism evidence="1 2">
    <name type="scientific">Roridomyces roridus</name>
    <dbReference type="NCBI Taxonomy" id="1738132"/>
    <lineage>
        <taxon>Eukaryota</taxon>
        <taxon>Fungi</taxon>
        <taxon>Dikarya</taxon>
        <taxon>Basidiomycota</taxon>
        <taxon>Agaricomycotina</taxon>
        <taxon>Agaricomycetes</taxon>
        <taxon>Agaricomycetidae</taxon>
        <taxon>Agaricales</taxon>
        <taxon>Marasmiineae</taxon>
        <taxon>Mycenaceae</taxon>
        <taxon>Roridomyces</taxon>
    </lineage>
</organism>
<dbReference type="AlphaFoldDB" id="A0AAD7AYW0"/>
<accession>A0AAD7AYW0</accession>
<gene>
    <name evidence="1" type="ORF">FB45DRAFT_769078</name>
</gene>
<dbReference type="Proteomes" id="UP001221142">
    <property type="component" value="Unassembled WGS sequence"/>
</dbReference>
<evidence type="ECO:0000313" key="1">
    <source>
        <dbReference type="EMBL" id="KAJ7604454.1"/>
    </source>
</evidence>
<reference evidence="1" key="1">
    <citation type="submission" date="2023-03" db="EMBL/GenBank/DDBJ databases">
        <title>Massive genome expansion in bonnet fungi (Mycena s.s.) driven by repeated elements and novel gene families across ecological guilds.</title>
        <authorList>
            <consortium name="Lawrence Berkeley National Laboratory"/>
            <person name="Harder C.B."/>
            <person name="Miyauchi S."/>
            <person name="Viragh M."/>
            <person name="Kuo A."/>
            <person name="Thoen E."/>
            <person name="Andreopoulos B."/>
            <person name="Lu D."/>
            <person name="Skrede I."/>
            <person name="Drula E."/>
            <person name="Henrissat B."/>
            <person name="Morin E."/>
            <person name="Kohler A."/>
            <person name="Barry K."/>
            <person name="LaButti K."/>
            <person name="Morin E."/>
            <person name="Salamov A."/>
            <person name="Lipzen A."/>
            <person name="Mereny Z."/>
            <person name="Hegedus B."/>
            <person name="Baldrian P."/>
            <person name="Stursova M."/>
            <person name="Weitz H."/>
            <person name="Taylor A."/>
            <person name="Grigoriev I.V."/>
            <person name="Nagy L.G."/>
            <person name="Martin F."/>
            <person name="Kauserud H."/>
        </authorList>
    </citation>
    <scope>NUCLEOTIDE SEQUENCE</scope>
    <source>
        <strain evidence="1">9284</strain>
    </source>
</reference>
<dbReference type="Gene3D" id="3.40.50.12780">
    <property type="entry name" value="N-terminal domain of ligase-like"/>
    <property type="match status" value="1"/>
</dbReference>
<evidence type="ECO:0008006" key="3">
    <source>
        <dbReference type="Google" id="ProtNLM"/>
    </source>
</evidence>
<keyword evidence="2" id="KW-1185">Reference proteome</keyword>
<dbReference type="EMBL" id="JARKIF010000104">
    <property type="protein sequence ID" value="KAJ7604454.1"/>
    <property type="molecule type" value="Genomic_DNA"/>
</dbReference>
<sequence>MGILTQFSNVLLNCGTACIYPPASTATEYRVPITPTPANALDIGRKTGATGIVAVPALILEWQSDEDVAYLKTLKLLAYSGGPLAQRVGDYLVSQGCHVVPIYGGTECGLSPSST</sequence>
<dbReference type="InterPro" id="IPR042099">
    <property type="entry name" value="ANL_N_sf"/>
</dbReference>
<name>A0AAD7AYW0_9AGAR</name>